<keyword evidence="3" id="KW-1185">Reference proteome</keyword>
<accession>M0FBL5</accession>
<protein>
    <submittedName>
        <fullName evidence="2">Uncharacterized protein</fullName>
    </submittedName>
</protein>
<proteinExistence type="predicted"/>
<dbReference type="Proteomes" id="UP000011689">
    <property type="component" value="Unassembled WGS sequence"/>
</dbReference>
<dbReference type="InterPro" id="IPR043851">
    <property type="entry name" value="DUF5813"/>
</dbReference>
<dbReference type="AlphaFoldDB" id="M0FBL5"/>
<gene>
    <name evidence="2" type="ORF">C467_06639</name>
</gene>
<name>M0FBL5_9EURY</name>
<organism evidence="2 3">
    <name type="scientific">Halorubrum hochstenium ATCC 700873</name>
    <dbReference type="NCBI Taxonomy" id="1227481"/>
    <lineage>
        <taxon>Archaea</taxon>
        <taxon>Methanobacteriati</taxon>
        <taxon>Methanobacteriota</taxon>
        <taxon>Stenosarchaea group</taxon>
        <taxon>Halobacteria</taxon>
        <taxon>Halobacteriales</taxon>
        <taxon>Haloferacaceae</taxon>
        <taxon>Halorubrum</taxon>
    </lineage>
</organism>
<evidence type="ECO:0000313" key="3">
    <source>
        <dbReference type="Proteomes" id="UP000011689"/>
    </source>
</evidence>
<sequence length="191" mass="20319">MTDLDDDADRADPASPDGDATGSDAGPTEELPDRVRRAFADHGSFERDGDGWVSTTTAFDGRVRAAPAGEGQIRFTVTVRVPTLSAVTADEVADVVEDGWADTFERRVVDVGGVTRREREFDPAVETGGDEIAVTYALTDINERRGVDDAGALIDFVEGTYVQGVIPGYEYTGPVSELLAAARRHGNDGAV</sequence>
<evidence type="ECO:0000256" key="1">
    <source>
        <dbReference type="SAM" id="MobiDB-lite"/>
    </source>
</evidence>
<dbReference type="EMBL" id="AOJO01000031">
    <property type="protein sequence ID" value="ELZ57406.1"/>
    <property type="molecule type" value="Genomic_DNA"/>
</dbReference>
<dbReference type="RefSeq" id="WP_008583167.1">
    <property type="nucleotide sequence ID" value="NZ_AOJO01000031.1"/>
</dbReference>
<dbReference type="Pfam" id="PF19130">
    <property type="entry name" value="DUF5813"/>
    <property type="match status" value="1"/>
</dbReference>
<dbReference type="PATRIC" id="fig|1227481.4.peg.1318"/>
<reference evidence="2 3" key="1">
    <citation type="journal article" date="2014" name="PLoS Genet.">
        <title>Phylogenetically driven sequencing of extremely halophilic archaea reveals strategies for static and dynamic osmo-response.</title>
        <authorList>
            <person name="Becker E.A."/>
            <person name="Seitzer P.M."/>
            <person name="Tritt A."/>
            <person name="Larsen D."/>
            <person name="Krusor M."/>
            <person name="Yao A.I."/>
            <person name="Wu D."/>
            <person name="Madern D."/>
            <person name="Eisen J.A."/>
            <person name="Darling A.E."/>
            <person name="Facciotti M.T."/>
        </authorList>
    </citation>
    <scope>NUCLEOTIDE SEQUENCE [LARGE SCALE GENOMIC DNA]</scope>
    <source>
        <strain evidence="2 3">ATCC 700873</strain>
    </source>
</reference>
<dbReference type="GeneID" id="72714264"/>
<feature type="region of interest" description="Disordered" evidence="1">
    <location>
        <begin position="1"/>
        <end position="38"/>
    </location>
</feature>
<evidence type="ECO:0000313" key="2">
    <source>
        <dbReference type="EMBL" id="ELZ57406.1"/>
    </source>
</evidence>
<comment type="caution">
    <text evidence="2">The sequence shown here is derived from an EMBL/GenBank/DDBJ whole genome shotgun (WGS) entry which is preliminary data.</text>
</comment>
<dbReference type="STRING" id="1227481.C467_06639"/>
<dbReference type="OrthoDB" id="213744at2157"/>